<feature type="region of interest" description="Disordered" evidence="1">
    <location>
        <begin position="1"/>
        <end position="48"/>
    </location>
</feature>
<evidence type="ECO:0000313" key="2">
    <source>
        <dbReference type="EMBL" id="ACL09500.1"/>
    </source>
</evidence>
<dbReference type="EMBL" id="CP001197">
    <property type="protein sequence ID" value="ACL09500.1"/>
    <property type="molecule type" value="Genomic_DNA"/>
</dbReference>
<protein>
    <submittedName>
        <fullName evidence="2">Uncharacterized protein</fullName>
    </submittedName>
</protein>
<organism evidence="2">
    <name type="scientific">Nitratidesulfovibrio vulgaris (strain DSM 19637 / Miyazaki F)</name>
    <name type="common">Desulfovibrio vulgaris</name>
    <dbReference type="NCBI Taxonomy" id="883"/>
    <lineage>
        <taxon>Bacteria</taxon>
        <taxon>Pseudomonadati</taxon>
        <taxon>Thermodesulfobacteriota</taxon>
        <taxon>Desulfovibrionia</taxon>
        <taxon>Desulfovibrionales</taxon>
        <taxon>Desulfovibrionaceae</taxon>
        <taxon>Nitratidesulfovibrio</taxon>
    </lineage>
</organism>
<dbReference type="HOGENOM" id="CLU_3152128_0_0_7"/>
<feature type="compositionally biased region" description="Basic and acidic residues" evidence="1">
    <location>
        <begin position="23"/>
        <end position="48"/>
    </location>
</feature>
<dbReference type="KEGG" id="dvm:DvMF_2561"/>
<name>B8DR22_NITV9</name>
<proteinExistence type="predicted"/>
<reference evidence="2" key="1">
    <citation type="submission" date="2008-10" db="EMBL/GenBank/DDBJ databases">
        <title>Complete sequence of Desulfovibrio vulgaris str. 'Miyazaki F'.</title>
        <authorList>
            <person name="Lucas S."/>
            <person name="Copeland A."/>
            <person name="Lapidus A."/>
            <person name="Glavina del Rio T."/>
            <person name="Dalin E."/>
            <person name="Tice H."/>
            <person name="Bruce D."/>
            <person name="Goodwin L."/>
            <person name="Pitluck S."/>
            <person name="Sims D."/>
            <person name="Brettin T."/>
            <person name="Detter J.C."/>
            <person name="Han C."/>
            <person name="Larimer F."/>
            <person name="Land M."/>
            <person name="Hauser L."/>
            <person name="Kyrpides N."/>
            <person name="Mikhailova N."/>
            <person name="Hazen T.C."/>
            <person name="Richardson P."/>
        </authorList>
    </citation>
    <scope>NUCLEOTIDE SEQUENCE</scope>
    <source>
        <strain evidence="2">Miyazaki F</strain>
    </source>
</reference>
<dbReference type="STRING" id="883.DvMF_2561"/>
<accession>B8DR22</accession>
<dbReference type="AlphaFoldDB" id="B8DR22"/>
<gene>
    <name evidence="2" type="ordered locus">DvMF_2561</name>
</gene>
<evidence type="ECO:0000256" key="1">
    <source>
        <dbReference type="SAM" id="MobiDB-lite"/>
    </source>
</evidence>
<sequence length="48" mass="5653">MLWWSAGQSDCAGRTSGTARHTTNRDNRDNRDIRDNRVNRDSRNREHP</sequence>